<keyword evidence="1" id="KW-0472">Membrane</keyword>
<gene>
    <name evidence="2" type="ORF">LCGC14_2934840</name>
</gene>
<dbReference type="AlphaFoldDB" id="A0A0F8XJU1"/>
<evidence type="ECO:0000256" key="1">
    <source>
        <dbReference type="SAM" id="Phobius"/>
    </source>
</evidence>
<evidence type="ECO:0000313" key="2">
    <source>
        <dbReference type="EMBL" id="KKK69357.1"/>
    </source>
</evidence>
<proteinExistence type="predicted"/>
<organism evidence="2">
    <name type="scientific">marine sediment metagenome</name>
    <dbReference type="NCBI Taxonomy" id="412755"/>
    <lineage>
        <taxon>unclassified sequences</taxon>
        <taxon>metagenomes</taxon>
        <taxon>ecological metagenomes</taxon>
    </lineage>
</organism>
<protein>
    <recommendedName>
        <fullName evidence="3">Phage holin family protein</fullName>
    </recommendedName>
</protein>
<keyword evidence="1" id="KW-1133">Transmembrane helix</keyword>
<keyword evidence="1" id="KW-0812">Transmembrane</keyword>
<dbReference type="EMBL" id="LAZR01058686">
    <property type="protein sequence ID" value="KKK69357.1"/>
    <property type="molecule type" value="Genomic_DNA"/>
</dbReference>
<sequence length="126" mass="14608">KTKFINETSNATLLFYNENKLRKIIRKTYALLIGLGIGLCFLFFSLAAMAMIVLYTLSFDLHIIPLLCLITFLITLLFLGLVIPRMFSEKLRTSLKRNPLDANILLKENMIEKLKKPLIIYEGKYY</sequence>
<feature type="transmembrane region" description="Helical" evidence="1">
    <location>
        <begin position="29"/>
        <end position="57"/>
    </location>
</feature>
<accession>A0A0F8XJU1</accession>
<feature type="transmembrane region" description="Helical" evidence="1">
    <location>
        <begin position="63"/>
        <end position="87"/>
    </location>
</feature>
<name>A0A0F8XJU1_9ZZZZ</name>
<comment type="caution">
    <text evidence="2">The sequence shown here is derived from an EMBL/GenBank/DDBJ whole genome shotgun (WGS) entry which is preliminary data.</text>
</comment>
<feature type="non-terminal residue" evidence="2">
    <location>
        <position position="1"/>
    </location>
</feature>
<reference evidence="2" key="1">
    <citation type="journal article" date="2015" name="Nature">
        <title>Complex archaea that bridge the gap between prokaryotes and eukaryotes.</title>
        <authorList>
            <person name="Spang A."/>
            <person name="Saw J.H."/>
            <person name="Jorgensen S.L."/>
            <person name="Zaremba-Niedzwiedzka K."/>
            <person name="Martijn J."/>
            <person name="Lind A.E."/>
            <person name="van Eijk R."/>
            <person name="Schleper C."/>
            <person name="Guy L."/>
            <person name="Ettema T.J."/>
        </authorList>
    </citation>
    <scope>NUCLEOTIDE SEQUENCE</scope>
</reference>
<evidence type="ECO:0008006" key="3">
    <source>
        <dbReference type="Google" id="ProtNLM"/>
    </source>
</evidence>